<comment type="caution">
    <text evidence="1">The sequence shown here is derived from an EMBL/GenBank/DDBJ whole genome shotgun (WGS) entry which is preliminary data.</text>
</comment>
<keyword evidence="2" id="KW-1185">Reference proteome</keyword>
<gene>
    <name evidence="1" type="ORF">F8566_05170</name>
</gene>
<dbReference type="RefSeq" id="WP_151558533.1">
    <property type="nucleotide sequence ID" value="NZ_WBMT01000002.1"/>
</dbReference>
<protein>
    <submittedName>
        <fullName evidence="1">Uncharacterized protein</fullName>
    </submittedName>
</protein>
<proteinExistence type="predicted"/>
<dbReference type="Proteomes" id="UP000468735">
    <property type="component" value="Unassembled WGS sequence"/>
</dbReference>
<reference evidence="1 2" key="1">
    <citation type="submission" date="2019-09" db="EMBL/GenBank/DDBJ databases">
        <title>Actinomadura physcomitrii sp. nov., a novel actinomycete isolated from moss [Physcomitrium sphaericum (Ludw) Fuernr].</title>
        <authorList>
            <person name="Zhuang X."/>
            <person name="Liu C."/>
        </authorList>
    </citation>
    <scope>NUCLEOTIDE SEQUENCE [LARGE SCALE GENOMIC DNA]</scope>
    <source>
        <strain evidence="1 2">HMC1</strain>
    </source>
</reference>
<dbReference type="AlphaFoldDB" id="A0A6H9YWI9"/>
<dbReference type="EMBL" id="WBMT01000002">
    <property type="protein sequence ID" value="KAB2351617.1"/>
    <property type="molecule type" value="Genomic_DNA"/>
</dbReference>
<sequence length="187" mass="20409">MDDGVREQLLEAISHGATVESAAAAAGIGVSTYYRWMERGHDAAETLQEDGTVDSREEPFREFWEAATRAHARGEVFNAALLRKIAEGGYVVKSRTKRYRDPASGQVVEETETDLAPPDLRAVTFYLERRHRQGWGKNIEQLEVSGPGGGPIPMVGPGGLAALAARVEENLAEYLAELEAAEPSDNR</sequence>
<organism evidence="1 2">
    <name type="scientific">Actinomadura rudentiformis</name>
    <dbReference type="NCBI Taxonomy" id="359158"/>
    <lineage>
        <taxon>Bacteria</taxon>
        <taxon>Bacillati</taxon>
        <taxon>Actinomycetota</taxon>
        <taxon>Actinomycetes</taxon>
        <taxon>Streptosporangiales</taxon>
        <taxon>Thermomonosporaceae</taxon>
        <taxon>Actinomadura</taxon>
    </lineage>
</organism>
<evidence type="ECO:0000313" key="1">
    <source>
        <dbReference type="EMBL" id="KAB2351617.1"/>
    </source>
</evidence>
<dbReference type="OrthoDB" id="4205455at2"/>
<evidence type="ECO:0000313" key="2">
    <source>
        <dbReference type="Proteomes" id="UP000468735"/>
    </source>
</evidence>
<accession>A0A6H9YWI9</accession>
<name>A0A6H9YWI9_9ACTN</name>